<proteinExistence type="predicted"/>
<evidence type="ECO:0000313" key="5">
    <source>
        <dbReference type="Proteomes" id="UP000480929"/>
    </source>
</evidence>
<organism evidence="2 4">
    <name type="scientific">Holdemania massiliensis</name>
    <dbReference type="NCBI Taxonomy" id="1468449"/>
    <lineage>
        <taxon>Bacteria</taxon>
        <taxon>Bacillati</taxon>
        <taxon>Bacillota</taxon>
        <taxon>Erysipelotrichia</taxon>
        <taxon>Erysipelotrichales</taxon>
        <taxon>Erysipelotrichaceae</taxon>
        <taxon>Holdemania</taxon>
    </lineage>
</organism>
<dbReference type="RefSeq" id="WP_020223070.1">
    <property type="nucleotide sequence ID" value="NZ_AP031450.1"/>
</dbReference>
<keyword evidence="5" id="KW-1185">Reference proteome</keyword>
<dbReference type="Proteomes" id="UP000433575">
    <property type="component" value="Unassembled WGS sequence"/>
</dbReference>
<evidence type="ECO:0000313" key="3">
    <source>
        <dbReference type="EMBL" id="MSC34062.1"/>
    </source>
</evidence>
<protein>
    <submittedName>
        <fullName evidence="2">Uncharacterized protein</fullName>
    </submittedName>
</protein>
<dbReference type="OrthoDB" id="1651074at2"/>
<reference evidence="4 5" key="1">
    <citation type="journal article" date="2019" name="Nat. Med.">
        <title>A library of human gut bacterial isolates paired with longitudinal multiomics data enables mechanistic microbiome research.</title>
        <authorList>
            <person name="Poyet M."/>
            <person name="Groussin M."/>
            <person name="Gibbons S.M."/>
            <person name="Avila-Pacheco J."/>
            <person name="Jiang X."/>
            <person name="Kearney S.M."/>
            <person name="Perrotta A.R."/>
            <person name="Berdy B."/>
            <person name="Zhao S."/>
            <person name="Lieberman T.D."/>
            <person name="Swanson P.K."/>
            <person name="Smith M."/>
            <person name="Roesemann S."/>
            <person name="Alexander J.E."/>
            <person name="Rich S.A."/>
            <person name="Livny J."/>
            <person name="Vlamakis H."/>
            <person name="Clish C."/>
            <person name="Bullock K."/>
            <person name="Deik A."/>
            <person name="Scott J."/>
            <person name="Pierce K.A."/>
            <person name="Xavier R.J."/>
            <person name="Alm E.J."/>
        </authorList>
    </citation>
    <scope>NUCLEOTIDE SEQUENCE [LARGE SCALE GENOMIC DNA]</scope>
    <source>
        <strain evidence="2 4">BIOML-A4</strain>
        <strain evidence="3 5">BIOML-A5</strain>
    </source>
</reference>
<evidence type="ECO:0000313" key="4">
    <source>
        <dbReference type="Proteomes" id="UP000433575"/>
    </source>
</evidence>
<dbReference type="EMBL" id="WKPI01000026">
    <property type="protein sequence ID" value="MSC34062.1"/>
    <property type="molecule type" value="Genomic_DNA"/>
</dbReference>
<dbReference type="AlphaFoldDB" id="A0A6N7S9K6"/>
<dbReference type="Proteomes" id="UP000480929">
    <property type="component" value="Unassembled WGS sequence"/>
</dbReference>
<accession>A0A6N7S9K6</accession>
<sequence length="192" mass="21116">MLKKLMIGSMGFLFLSSATLFSYRALEPKAATGIEESYLSAAEPSAMLRSVEPPDDAAPASASAQSELAPGTHTIYFCRPDNDDCAYINEYVFKPLAQELKTTALDAFEFYDLTSLGEYYPAAKLKSQWGFESFPAFVSLTVADDGAQTINNVLSWNKEDPIDAASLKLWMIDNGVWTGEVEEQGELIEQPE</sequence>
<evidence type="ECO:0000256" key="1">
    <source>
        <dbReference type="SAM" id="SignalP"/>
    </source>
</evidence>
<keyword evidence="1" id="KW-0732">Signal</keyword>
<evidence type="ECO:0000313" key="2">
    <source>
        <dbReference type="EMBL" id="MSA90332.1"/>
    </source>
</evidence>
<dbReference type="GeneID" id="42454970"/>
<dbReference type="EMBL" id="WKPJ01000024">
    <property type="protein sequence ID" value="MSA90332.1"/>
    <property type="molecule type" value="Genomic_DNA"/>
</dbReference>
<gene>
    <name evidence="3" type="ORF">GKD88_13120</name>
    <name evidence="2" type="ORF">GKE08_13450</name>
</gene>
<name>A0A6N7S9K6_9FIRM</name>
<feature type="chain" id="PRO_5038537049" evidence="1">
    <location>
        <begin position="21"/>
        <end position="192"/>
    </location>
</feature>
<feature type="signal peptide" evidence="1">
    <location>
        <begin position="1"/>
        <end position="20"/>
    </location>
</feature>
<comment type="caution">
    <text evidence="2">The sequence shown here is derived from an EMBL/GenBank/DDBJ whole genome shotgun (WGS) entry which is preliminary data.</text>
</comment>